<evidence type="ECO:0000256" key="1">
    <source>
        <dbReference type="SAM" id="MobiDB-lite"/>
    </source>
</evidence>
<accession>A0A9J5YB75</accession>
<dbReference type="OrthoDB" id="1742302at2759"/>
<gene>
    <name evidence="2" type="ORF">H5410_037780</name>
</gene>
<dbReference type="AlphaFoldDB" id="A0A9J5YB75"/>
<reference evidence="2 3" key="1">
    <citation type="submission" date="2020-09" db="EMBL/GenBank/DDBJ databases">
        <title>De no assembly of potato wild relative species, Solanum commersonii.</title>
        <authorList>
            <person name="Cho K."/>
        </authorList>
    </citation>
    <scope>NUCLEOTIDE SEQUENCE [LARGE SCALE GENOMIC DNA]</scope>
    <source>
        <strain evidence="2">LZ3.2</strain>
        <tissue evidence="2">Leaf</tissue>
    </source>
</reference>
<dbReference type="PANTHER" id="PTHR33710:SF79">
    <property type="entry name" value="OS06G0205337 PROTEIN"/>
    <property type="match status" value="1"/>
</dbReference>
<sequence length="651" mass="75561">MTTKSPSQPPTRVDLDLKEREPTSRIVWEEEEVERMIMKENLEIVKQYAYSDKGIVLGGLRESIIKAGLLHIASWVDISNANVEVGANEVVFSLAAAVGKPLQVDLATRNQTRPSCARVKVENCKIQGHDEEQCYVLHPDLYPKEKVGKEEEMETGEEKREIQGKGREKKVKNLRFIVIEGEQEGVDRGGGKPEQIWHKKKIQHEKEGITTGNKFGALKDQDECRETQGGQKEKGEVETKKWVEEVFQKTTRIDKGNSLKNIVESINRVDEEKTAGSESFKNSGNIEVSGKQKCSEQDARSSNMGNTCLEMVEFHEVQDNDEVLPENQRRENRIQEDDFPDLQELTLEESKKRRDKEEDNNFNENIDKVVRDGDLSPRQIKLLESEAKRSKSTIFWNIRSVKSQKDFERLTGLNRRHKYNFIALMEPFQDPKELDHYKRKLEFKNAYCNVFAKNWIFWDDGWRGEVVSDSIQQISLKLSKNNVEMICTAVYLGDFNVILNEEERLGGLDFTQFEALDFSQCINNCALTELKFVGSMFTWWNGRIERDSIFKRLDRVFGNQEFNNMLPTSEVHHLVRQGSDHAPLHVICNSKEEVTSKPLKFLNFWTRHPQFQQLIENNWRIDFKVETSEDEVKVMKIQLEITKNEENRADF</sequence>
<feature type="region of interest" description="Disordered" evidence="1">
    <location>
        <begin position="271"/>
        <end position="302"/>
    </location>
</feature>
<feature type="region of interest" description="Disordered" evidence="1">
    <location>
        <begin position="317"/>
        <end position="360"/>
    </location>
</feature>
<dbReference type="InterPro" id="IPR036691">
    <property type="entry name" value="Endo/exonu/phosph_ase_sf"/>
</dbReference>
<feature type="compositionally biased region" description="Basic and acidic residues" evidence="1">
    <location>
        <begin position="348"/>
        <end position="360"/>
    </location>
</feature>
<keyword evidence="3" id="KW-1185">Reference proteome</keyword>
<comment type="caution">
    <text evidence="2">The sequence shown here is derived from an EMBL/GenBank/DDBJ whole genome shotgun (WGS) entry which is preliminary data.</text>
</comment>
<dbReference type="SUPFAM" id="SSF56219">
    <property type="entry name" value="DNase I-like"/>
    <property type="match status" value="1"/>
</dbReference>
<dbReference type="EMBL" id="JACXVP010000007">
    <property type="protein sequence ID" value="KAG5596548.1"/>
    <property type="molecule type" value="Genomic_DNA"/>
</dbReference>
<dbReference type="PANTHER" id="PTHR33710">
    <property type="entry name" value="BNAC02G09200D PROTEIN"/>
    <property type="match status" value="1"/>
</dbReference>
<evidence type="ECO:0000313" key="2">
    <source>
        <dbReference type="EMBL" id="KAG5596548.1"/>
    </source>
</evidence>
<proteinExistence type="predicted"/>
<evidence type="ECO:0000313" key="3">
    <source>
        <dbReference type="Proteomes" id="UP000824120"/>
    </source>
</evidence>
<organism evidence="2 3">
    <name type="scientific">Solanum commersonii</name>
    <name type="common">Commerson's wild potato</name>
    <name type="synonym">Commerson's nightshade</name>
    <dbReference type="NCBI Taxonomy" id="4109"/>
    <lineage>
        <taxon>Eukaryota</taxon>
        <taxon>Viridiplantae</taxon>
        <taxon>Streptophyta</taxon>
        <taxon>Embryophyta</taxon>
        <taxon>Tracheophyta</taxon>
        <taxon>Spermatophyta</taxon>
        <taxon>Magnoliopsida</taxon>
        <taxon>eudicotyledons</taxon>
        <taxon>Gunneridae</taxon>
        <taxon>Pentapetalae</taxon>
        <taxon>asterids</taxon>
        <taxon>lamiids</taxon>
        <taxon>Solanales</taxon>
        <taxon>Solanaceae</taxon>
        <taxon>Solanoideae</taxon>
        <taxon>Solaneae</taxon>
        <taxon>Solanum</taxon>
    </lineage>
</organism>
<feature type="compositionally biased region" description="Polar residues" evidence="1">
    <location>
        <begin position="276"/>
        <end position="286"/>
    </location>
</feature>
<feature type="compositionally biased region" description="Basic and acidic residues" evidence="1">
    <location>
        <begin position="327"/>
        <end position="336"/>
    </location>
</feature>
<name>A0A9J5YB75_SOLCO</name>
<protein>
    <submittedName>
        <fullName evidence="2">Uncharacterized protein</fullName>
    </submittedName>
</protein>
<dbReference type="Proteomes" id="UP000824120">
    <property type="component" value="Chromosome 7"/>
</dbReference>
<dbReference type="Gene3D" id="3.60.10.10">
    <property type="entry name" value="Endonuclease/exonuclease/phosphatase"/>
    <property type="match status" value="1"/>
</dbReference>